<evidence type="ECO:0000313" key="8">
    <source>
        <dbReference type="EMBL" id="KAK5782274.1"/>
    </source>
</evidence>
<feature type="repeat" description="WD" evidence="5">
    <location>
        <begin position="313"/>
        <end position="354"/>
    </location>
</feature>
<dbReference type="GO" id="GO:0006357">
    <property type="term" value="P:regulation of transcription by RNA polymerase II"/>
    <property type="evidence" value="ECO:0007669"/>
    <property type="project" value="TreeGrafter"/>
</dbReference>
<proteinExistence type="predicted"/>
<dbReference type="GO" id="GO:0003714">
    <property type="term" value="F:transcription corepressor activity"/>
    <property type="evidence" value="ECO:0007669"/>
    <property type="project" value="InterPro"/>
</dbReference>
<dbReference type="SUPFAM" id="SSF50978">
    <property type="entry name" value="WD40 repeat-like"/>
    <property type="match status" value="1"/>
</dbReference>
<dbReference type="PROSITE" id="PS50896">
    <property type="entry name" value="LISH"/>
    <property type="match status" value="1"/>
</dbReference>
<organism evidence="8 9">
    <name type="scientific">Arxiozyma heterogenica</name>
    <dbReference type="NCBI Taxonomy" id="278026"/>
    <lineage>
        <taxon>Eukaryota</taxon>
        <taxon>Fungi</taxon>
        <taxon>Dikarya</taxon>
        <taxon>Ascomycota</taxon>
        <taxon>Saccharomycotina</taxon>
        <taxon>Saccharomycetes</taxon>
        <taxon>Saccharomycetales</taxon>
        <taxon>Saccharomycetaceae</taxon>
        <taxon>Arxiozyma</taxon>
    </lineage>
</organism>
<feature type="repeat" description="WD" evidence="5">
    <location>
        <begin position="507"/>
        <end position="547"/>
    </location>
</feature>
<dbReference type="SMART" id="SM00320">
    <property type="entry name" value="WD40"/>
    <property type="match status" value="5"/>
</dbReference>
<dbReference type="Pfam" id="PF00400">
    <property type="entry name" value="WD40"/>
    <property type="match status" value="1"/>
</dbReference>
<comment type="subcellular location">
    <subcellularLocation>
        <location evidence="1">Nucleus</location>
    </subcellularLocation>
</comment>
<feature type="compositionally biased region" description="Polar residues" evidence="6">
    <location>
        <begin position="162"/>
        <end position="175"/>
    </location>
</feature>
<accession>A0AAN7WP11</accession>
<gene>
    <name evidence="8" type="ORF">RI543_000204</name>
</gene>
<dbReference type="InterPro" id="IPR001680">
    <property type="entry name" value="WD40_rpt"/>
</dbReference>
<name>A0AAN7WP11_9SACH</name>
<feature type="compositionally biased region" description="Low complexity" evidence="6">
    <location>
        <begin position="370"/>
        <end position="415"/>
    </location>
</feature>
<dbReference type="PROSITE" id="PS50082">
    <property type="entry name" value="WD_REPEATS_2"/>
    <property type="match status" value="4"/>
</dbReference>
<evidence type="ECO:0000259" key="7">
    <source>
        <dbReference type="Pfam" id="PF23760"/>
    </source>
</evidence>
<evidence type="ECO:0000256" key="1">
    <source>
        <dbReference type="ARBA" id="ARBA00004123"/>
    </source>
</evidence>
<feature type="domain" description="DDB1- and CUL4-associated factor 12 beta-propeller" evidence="7">
    <location>
        <begin position="442"/>
        <end position="543"/>
    </location>
</feature>
<dbReference type="PANTHER" id="PTHR22846:SF2">
    <property type="entry name" value="F-BOX-LIKE_WD REPEAT-CONTAINING PROTEIN EBI"/>
    <property type="match status" value="1"/>
</dbReference>
<dbReference type="SMART" id="SM00667">
    <property type="entry name" value="LisH"/>
    <property type="match status" value="1"/>
</dbReference>
<protein>
    <recommendedName>
        <fullName evidence="7">DDB1- and CUL4-associated factor 12 beta-propeller domain-containing protein</fullName>
    </recommendedName>
</protein>
<dbReference type="InterPro" id="IPR056151">
    <property type="entry name" value="Beta-prop_DCAF12"/>
</dbReference>
<dbReference type="GO" id="GO:0034967">
    <property type="term" value="C:Set3 complex"/>
    <property type="evidence" value="ECO:0007669"/>
    <property type="project" value="TreeGrafter"/>
</dbReference>
<dbReference type="Pfam" id="PF08513">
    <property type="entry name" value="LisH"/>
    <property type="match status" value="1"/>
</dbReference>
<feature type="region of interest" description="Disordered" evidence="6">
    <location>
        <begin position="151"/>
        <end position="175"/>
    </location>
</feature>
<dbReference type="InterPro" id="IPR006594">
    <property type="entry name" value="LisH"/>
</dbReference>
<dbReference type="PANTHER" id="PTHR22846">
    <property type="entry name" value="WD40 REPEAT PROTEIN"/>
    <property type="match status" value="1"/>
</dbReference>
<keyword evidence="3" id="KW-0677">Repeat</keyword>
<evidence type="ECO:0000256" key="2">
    <source>
        <dbReference type="ARBA" id="ARBA00022574"/>
    </source>
</evidence>
<feature type="region of interest" description="Disordered" evidence="6">
    <location>
        <begin position="369"/>
        <end position="420"/>
    </location>
</feature>
<dbReference type="InterPro" id="IPR015943">
    <property type="entry name" value="WD40/YVTN_repeat-like_dom_sf"/>
</dbReference>
<dbReference type="EMBL" id="JAWIZZ010000006">
    <property type="protein sequence ID" value="KAK5782274.1"/>
    <property type="molecule type" value="Genomic_DNA"/>
</dbReference>
<evidence type="ECO:0000313" key="9">
    <source>
        <dbReference type="Proteomes" id="UP001306508"/>
    </source>
</evidence>
<sequence>MSITSEELNYLIWRYLQETGNELSALALQEETRVKEFDKLYKQHVPLGTLVNLVQKGILFSESELFVERLDKDELIDLFKHSNGHTNNKLEEYIHNRNNKKNNDGTDSGSSGNNIFNLANALRVDTSSIPELEATGRFALVNDDIERDLGKEEKDQIDSKNDTVTSPLNTNNEQYSVSGTATSMVPNVMDSSMNSAKHLIKELKLFVPNWTQSYLTKEKVNYLQWNPQRPNVIALGIQNEAVAKIIQFKGDSNGADNEIHELRHPFALSYTLGNTTNEITCLEWSNDGKYMLTAVENGEIRLWSYDGLLKNVFNFHRVPIISIKWNYDNTLFLSMDIENVVILWNAINGTVVQHFELMKSHSGNIETSYNNSSAINSGNNNNNNTNNNNNDISNENKSNSNNDNNNNTSTTNNNNLTMTRDNKVMNVNVNGTEVAWVDKDKFVLPANNGKLNVYSIQSKKPIGKLIGHEQTISDIKFNESNKLLATSADDLSIRVWHGSSSNSNYIFYGHSQNIISIEWINDELIISCSLDGTIRVWSIQEQSLVAIKLCEGVPIICGKLSNDKKRYVIGLLDGKVKLFDIAYVLSGYEISEKDDILRQPLSIPLCGEYASSNLNANINDGNSNNANGSNDDGDSMVFDISWSEDDSKIAISYSNKPGIILSI</sequence>
<dbReference type="Gene3D" id="2.130.10.10">
    <property type="entry name" value="YVTN repeat-like/Quinoprotein amine dehydrogenase"/>
    <property type="match status" value="2"/>
</dbReference>
<evidence type="ECO:0000256" key="3">
    <source>
        <dbReference type="ARBA" id="ARBA00022737"/>
    </source>
</evidence>
<feature type="repeat" description="WD" evidence="5">
    <location>
        <begin position="272"/>
        <end position="304"/>
    </location>
</feature>
<dbReference type="Proteomes" id="UP001306508">
    <property type="component" value="Unassembled WGS sequence"/>
</dbReference>
<feature type="compositionally biased region" description="Basic and acidic residues" evidence="6">
    <location>
        <begin position="151"/>
        <end position="161"/>
    </location>
</feature>
<comment type="caution">
    <text evidence="8">The sequence shown here is derived from an EMBL/GenBank/DDBJ whole genome shotgun (WGS) entry which is preliminary data.</text>
</comment>
<keyword evidence="2 5" id="KW-0853">WD repeat</keyword>
<evidence type="ECO:0000256" key="6">
    <source>
        <dbReference type="SAM" id="MobiDB-lite"/>
    </source>
</evidence>
<evidence type="ECO:0000256" key="4">
    <source>
        <dbReference type="ARBA" id="ARBA00023242"/>
    </source>
</evidence>
<evidence type="ECO:0000256" key="5">
    <source>
        <dbReference type="PROSITE-ProRule" id="PRU00221"/>
    </source>
</evidence>
<dbReference type="Pfam" id="PF23760">
    <property type="entry name" value="Beta-prop_DCAF12"/>
    <property type="match status" value="1"/>
</dbReference>
<reference evidence="9" key="1">
    <citation type="submission" date="2023-07" db="EMBL/GenBank/DDBJ databases">
        <title>A draft genome of Kazachstania heterogenica Y-27499.</title>
        <authorList>
            <person name="Donic C."/>
            <person name="Kralova J.S."/>
            <person name="Fidel L."/>
            <person name="Ben-Dor S."/>
            <person name="Jung S."/>
        </authorList>
    </citation>
    <scope>NUCLEOTIDE SEQUENCE [LARGE SCALE GENOMIC DNA]</scope>
    <source>
        <strain evidence="9">Y27499</strain>
    </source>
</reference>
<dbReference type="AlphaFoldDB" id="A0AAN7WP11"/>
<dbReference type="InterPro" id="IPR045183">
    <property type="entry name" value="Ebi-like"/>
</dbReference>
<dbReference type="Gene3D" id="1.20.960.30">
    <property type="match status" value="1"/>
</dbReference>
<feature type="repeat" description="WD" evidence="5">
    <location>
        <begin position="465"/>
        <end position="506"/>
    </location>
</feature>
<keyword evidence="9" id="KW-1185">Reference proteome</keyword>
<dbReference type="PROSITE" id="PS50294">
    <property type="entry name" value="WD_REPEATS_REGION"/>
    <property type="match status" value="3"/>
</dbReference>
<dbReference type="InterPro" id="IPR036322">
    <property type="entry name" value="WD40_repeat_dom_sf"/>
</dbReference>
<keyword evidence="4" id="KW-0539">Nucleus</keyword>